<dbReference type="InterPro" id="IPR006502">
    <property type="entry name" value="PDDEXK-like"/>
</dbReference>
<dbReference type="Pfam" id="PF04720">
    <property type="entry name" value="PDDEXK_6"/>
    <property type="match status" value="1"/>
</dbReference>
<evidence type="ECO:0000313" key="1">
    <source>
        <dbReference type="EMBL" id="PKA47289.1"/>
    </source>
</evidence>
<dbReference type="PANTHER" id="PTHR31579:SF42">
    <property type="entry name" value="DUF506 FAMILY PROTEIN (DUF506)"/>
    <property type="match status" value="1"/>
</dbReference>
<proteinExistence type="predicted"/>
<evidence type="ECO:0000313" key="2">
    <source>
        <dbReference type="Proteomes" id="UP000236161"/>
    </source>
</evidence>
<dbReference type="OrthoDB" id="747933at2759"/>
<dbReference type="STRING" id="1088818.A0A2H9ZVE7"/>
<protein>
    <recommendedName>
        <fullName evidence="3">DUF506 domain-containing protein</fullName>
    </recommendedName>
</protein>
<dbReference type="EMBL" id="KZ453531">
    <property type="protein sequence ID" value="PKA47289.1"/>
    <property type="molecule type" value="Genomic_DNA"/>
</dbReference>
<accession>A0A2H9ZVE7</accession>
<dbReference type="PANTHER" id="PTHR31579">
    <property type="entry name" value="OS03G0796600 PROTEIN"/>
    <property type="match status" value="1"/>
</dbReference>
<gene>
    <name evidence="1" type="ORF">AXF42_Ash017234</name>
</gene>
<sequence>MNEKGSKAATARLWEVAGGGISVAGGEPDSEGSWELAELVDAFYNDEAEEEDVRPAATVSELREAAEAADPAAEWIRAKAEAVVAGSSSESDELLRQKVVRKIQRLGFDAGICKSRWKTTAGVPPGSHEFIDVIVDGETRYIVEINLAGEFEIARPSADYVALLDCIPKVFVGRPAALEVVLEMMCSASKESMKNAGMYVPPWRRRKYMREKWFGDYRRWMEIPVSSRGTVAAGPRSLGRWPEAQMDRLRVQGKSF</sequence>
<reference evidence="1 2" key="1">
    <citation type="journal article" date="2017" name="Nature">
        <title>The Apostasia genome and the evolution of orchids.</title>
        <authorList>
            <person name="Zhang G.Q."/>
            <person name="Liu K.W."/>
            <person name="Li Z."/>
            <person name="Lohaus R."/>
            <person name="Hsiao Y.Y."/>
            <person name="Niu S.C."/>
            <person name="Wang J.Y."/>
            <person name="Lin Y.C."/>
            <person name="Xu Q."/>
            <person name="Chen L.J."/>
            <person name="Yoshida K."/>
            <person name="Fujiwara S."/>
            <person name="Wang Z.W."/>
            <person name="Zhang Y.Q."/>
            <person name="Mitsuda N."/>
            <person name="Wang M."/>
            <person name="Liu G.H."/>
            <person name="Pecoraro L."/>
            <person name="Huang H.X."/>
            <person name="Xiao X.J."/>
            <person name="Lin M."/>
            <person name="Wu X.Y."/>
            <person name="Wu W.L."/>
            <person name="Chen Y.Y."/>
            <person name="Chang S.B."/>
            <person name="Sakamoto S."/>
            <person name="Ohme-Takagi M."/>
            <person name="Yagi M."/>
            <person name="Zeng S.J."/>
            <person name="Shen C.Y."/>
            <person name="Yeh C.M."/>
            <person name="Luo Y.B."/>
            <person name="Tsai W.C."/>
            <person name="Van de Peer Y."/>
            <person name="Liu Z.J."/>
        </authorList>
    </citation>
    <scope>NUCLEOTIDE SEQUENCE [LARGE SCALE GENOMIC DNA]</scope>
    <source>
        <strain evidence="2">cv. Shenzhen</strain>
        <tissue evidence="1">Stem</tissue>
    </source>
</reference>
<evidence type="ECO:0008006" key="3">
    <source>
        <dbReference type="Google" id="ProtNLM"/>
    </source>
</evidence>
<dbReference type="AlphaFoldDB" id="A0A2H9ZVE7"/>
<organism evidence="1 2">
    <name type="scientific">Apostasia shenzhenica</name>
    <dbReference type="NCBI Taxonomy" id="1088818"/>
    <lineage>
        <taxon>Eukaryota</taxon>
        <taxon>Viridiplantae</taxon>
        <taxon>Streptophyta</taxon>
        <taxon>Embryophyta</taxon>
        <taxon>Tracheophyta</taxon>
        <taxon>Spermatophyta</taxon>
        <taxon>Magnoliopsida</taxon>
        <taxon>Liliopsida</taxon>
        <taxon>Asparagales</taxon>
        <taxon>Orchidaceae</taxon>
        <taxon>Apostasioideae</taxon>
        <taxon>Apostasia</taxon>
    </lineage>
</organism>
<name>A0A2H9ZVE7_9ASPA</name>
<keyword evidence="2" id="KW-1185">Reference proteome</keyword>
<dbReference type="Proteomes" id="UP000236161">
    <property type="component" value="Unassembled WGS sequence"/>
</dbReference>
<dbReference type="NCBIfam" id="TIGR01615">
    <property type="entry name" value="A_thal_3542"/>
    <property type="match status" value="1"/>
</dbReference>